<feature type="region of interest" description="Disordered" evidence="1">
    <location>
        <begin position="182"/>
        <end position="214"/>
    </location>
</feature>
<proteinExistence type="predicted"/>
<gene>
    <name evidence="2" type="ORF">JF72_14930</name>
</gene>
<name>A0A0F4LM47_9LACO</name>
<sequence>MFLYKPPRLKQAIQLSDKDMLLLRLICDLGFVNANQLQLLYAVTQRYPTQLARSIISKWCSYSGLLSKKSKTSSNNVSQVNHTVYVPTINCRQFLQNNGYNVAPDNAVAVNSHNEQAIEVVVQALYSSMFKHSTFGASVPVFVFNDNSYKSLGEPERTIRFIGKPEELNQKSRPPFSNQIIFNQKNQKTSIPKGQPDKSDWSGNANQNQQSEVTTRTKMATLSSLVNKAKTSTLSDAEQSWLNDHLKDCNANGVTGILPYAVKQLSDSLLDGTISNNLIGYLLNGIDTGTTTLFSNSSNAINYIDKKDLGSFKSIRESKGTLDKASAVISTSADKKARGGSNTSSGFSGFKLAGNCLIAKFDGSGLSSWFKAKGKVPSRDAESEPGLKDGHGKQASSDNTINASQKQLDLLLSGGHGSVSQKEPASRHRLALSVGRKLEADFLAGKNTYFGHDYHSKRDASRALRKEKTEKGSLRYDWTGKLPLLSSKNNPQESRNTELSAIQQAIANFTFTGKKTELNGTQQKNKSVESTDFKANQSLNSQDFLTGKKTESNGTLQKAKFVKSTRIVTNNALSGHNILTGRLPQFSRFIANTNKTEKAGGLLTYSFPNSNSIINQAISLDTNETDTNQAAAFNLLLNAFQNDGQTTDTYRYPTLEGNNIYRNLNLISNPKLDLTRYDTSSFKNQYKFAKYTFVADEVISFERNGRRQEVFIELDNRTESNATQIQKMLNYISYALDNPQRDVLLVMATTDGSLDSPRLPSYSNIGRKLANLADKFMKSYIPTGKGNSRTFLSDLYNQASNLKIVLSGVSEAHIDISQFILGSNYTLDYLNSIDNYVSAINNSYSCEWKVKFEPSSEFKYLLTHPLLAASSINDLQPAKTKSLGKGIWQYVPTKEANPVLGYLKFEHKSSLDELKQPILAGDEHSLDTVLQTYRYIYKSKGTNGICPPITLYPKRERPITAITLPEYAQGYTWNSIWSPGIPLLIQPKSNDFQLHKELRWLTIQYDLDIYNFFKYGTVSKKDSNKIQDYGNSYIHPLDYAFRPKNRTYAELHEIALSLDKKSFIDQLELDEIPVGLFQFVLKRWPHGQYSLPTIEPLPFWDELTKIAYSLKSNNSSVHVPNSVLPDSRIKIDLPN</sequence>
<keyword evidence="3" id="KW-1185">Reference proteome</keyword>
<dbReference type="AlphaFoldDB" id="A0A0F4LM47"/>
<evidence type="ECO:0000256" key="1">
    <source>
        <dbReference type="SAM" id="MobiDB-lite"/>
    </source>
</evidence>
<dbReference type="PATRIC" id="fig|303541.3.peg.66"/>
<accession>A0A0F4LM47</accession>
<comment type="caution">
    <text evidence="2">The sequence shown here is derived from an EMBL/GenBank/DDBJ whole genome shotgun (WGS) entry which is preliminary data.</text>
</comment>
<geneLocation type="plasmid" evidence="2">
    <name>pHma11p1</name>
</geneLocation>
<feature type="region of interest" description="Disordered" evidence="1">
    <location>
        <begin position="375"/>
        <end position="398"/>
    </location>
</feature>
<dbReference type="EMBL" id="JXLG01000016">
    <property type="protein sequence ID" value="KJY59660.1"/>
    <property type="molecule type" value="Genomic_DNA"/>
</dbReference>
<keyword evidence="2" id="KW-0614">Plasmid</keyword>
<protein>
    <submittedName>
        <fullName evidence="2">Uncharacterized protein</fullName>
    </submittedName>
</protein>
<evidence type="ECO:0000313" key="3">
    <source>
        <dbReference type="Proteomes" id="UP000033682"/>
    </source>
</evidence>
<feature type="compositionally biased region" description="Basic and acidic residues" evidence="1">
    <location>
        <begin position="377"/>
        <end position="392"/>
    </location>
</feature>
<evidence type="ECO:0000313" key="2">
    <source>
        <dbReference type="EMBL" id="KJY59660.1"/>
    </source>
</evidence>
<dbReference type="HOGENOM" id="CLU_296261_0_0_9"/>
<feature type="compositionally biased region" description="Polar residues" evidence="1">
    <location>
        <begin position="182"/>
        <end position="192"/>
    </location>
</feature>
<dbReference type="RefSeq" id="WP_046308318.1">
    <property type="nucleotide sequence ID" value="NZ_KQ034005.1"/>
</dbReference>
<organism evidence="2 3">
    <name type="scientific">Lactobacillus apis</name>
    <dbReference type="NCBI Taxonomy" id="303541"/>
    <lineage>
        <taxon>Bacteria</taxon>
        <taxon>Bacillati</taxon>
        <taxon>Bacillota</taxon>
        <taxon>Bacilli</taxon>
        <taxon>Lactobacillales</taxon>
        <taxon>Lactobacillaceae</taxon>
        <taxon>Lactobacillus</taxon>
    </lineage>
</organism>
<reference evidence="2 3" key="1">
    <citation type="submission" date="2015-01" db="EMBL/GenBank/DDBJ databases">
        <title>Comparative genomics of the lactic acid bacteria isolated from the honey bee gut.</title>
        <authorList>
            <person name="Ellegaard K.M."/>
            <person name="Tamarit D."/>
            <person name="Javelind E."/>
            <person name="Olofsson T."/>
            <person name="Andersson S.G."/>
            <person name="Vasquez A."/>
        </authorList>
    </citation>
    <scope>NUCLEOTIDE SEQUENCE [LARGE SCALE GENOMIC DNA]</scope>
    <source>
        <strain evidence="2 3">Hma11</strain>
        <plasmid evidence="2">pHma11p1</plasmid>
    </source>
</reference>
<feature type="compositionally biased region" description="Polar residues" evidence="1">
    <location>
        <begin position="201"/>
        <end position="214"/>
    </location>
</feature>
<dbReference type="Proteomes" id="UP000033682">
    <property type="component" value="Plasmid pHma11p1"/>
</dbReference>